<dbReference type="HOGENOM" id="CLU_2448827_0_0_11"/>
<evidence type="ECO:0000313" key="1">
    <source>
        <dbReference type="EMBL" id="AKF28751.1"/>
    </source>
</evidence>
<dbReference type="RefSeq" id="WP_034983353.1">
    <property type="nucleotide sequence ID" value="NZ_CP011309.1"/>
</dbReference>
<sequence>MSSTKIVRGIAKIVLELFFENAKELLWRILGHVHAHGVERLGTISVLARFPLMQANAVYVVSMVTIKETAHTDRAMRIVEDFHDATQNL</sequence>
<gene>
    <name evidence="1" type="ORF">YH66_15070</name>
</gene>
<dbReference type="AlphaFoldDB" id="A0A0F6WRP0"/>
<evidence type="ECO:0000313" key="2">
    <source>
        <dbReference type="Proteomes" id="UP000034037"/>
    </source>
</evidence>
<protein>
    <submittedName>
        <fullName evidence="1">Uncharacterized protein</fullName>
    </submittedName>
</protein>
<accession>A0A0F6WRP0</accession>
<reference evidence="1 2" key="1">
    <citation type="submission" date="2015-04" db="EMBL/GenBank/DDBJ databases">
        <title>Complete Genome Sequence of Brevibacterium flavum ATCC 15168.</title>
        <authorList>
            <person name="Ahn J."/>
            <person name="Park G."/>
            <person name="Jeon W."/>
            <person name="Jang Y."/>
            <person name="Jang M."/>
            <person name="Lee H."/>
            <person name="Lee H."/>
        </authorList>
    </citation>
    <scope>NUCLEOTIDE SEQUENCE [LARGE SCALE GENOMIC DNA]</scope>
    <source>
        <strain evidence="1 2">ATCC 15168</strain>
    </source>
</reference>
<organism evidence="1 2">
    <name type="scientific">[Brevibacterium] flavum</name>
    <dbReference type="NCBI Taxonomy" id="92706"/>
    <lineage>
        <taxon>Bacteria</taxon>
        <taxon>Bacillati</taxon>
        <taxon>Actinomycetota</taxon>
        <taxon>Actinomycetes</taxon>
        <taxon>Mycobacteriales</taxon>
        <taxon>Corynebacteriaceae</taxon>
        <taxon>Corynebacterium</taxon>
    </lineage>
</organism>
<dbReference type="PATRIC" id="fig|92706.3.peg.3161"/>
<dbReference type="EMBL" id="CP011309">
    <property type="protein sequence ID" value="AKF28751.1"/>
    <property type="molecule type" value="Genomic_DNA"/>
</dbReference>
<proteinExistence type="predicted"/>
<name>A0A0F6WRP0_9CORY</name>
<dbReference type="Proteomes" id="UP000034037">
    <property type="component" value="Chromosome"/>
</dbReference>
<keyword evidence="2" id="KW-1185">Reference proteome</keyword>